<accession>A0ABY6PKD4</accession>
<feature type="region of interest" description="Disordered" evidence="1">
    <location>
        <begin position="103"/>
        <end position="170"/>
    </location>
</feature>
<dbReference type="InterPro" id="IPR039422">
    <property type="entry name" value="MarR/SlyA-like"/>
</dbReference>
<evidence type="ECO:0000313" key="3">
    <source>
        <dbReference type="EMBL" id="UZJ34256.1"/>
    </source>
</evidence>
<reference evidence="3" key="1">
    <citation type="submission" date="2022-11" db="EMBL/GenBank/DDBJ databases">
        <title>Identification and genomic analyses of a novel endophytic actinobacterium Streptomyces endophytica sp. nov. with potential for biocontrol of Yam anthracnose.</title>
        <authorList>
            <person name="Huang X."/>
        </authorList>
    </citation>
    <scope>NUCLEOTIDE SEQUENCE</scope>
    <source>
        <strain evidence="3">HNM0140</strain>
    </source>
</reference>
<name>A0ABY6PKD4_9ACTN</name>
<dbReference type="PANTHER" id="PTHR33164">
    <property type="entry name" value="TRANSCRIPTIONAL REGULATOR, MARR FAMILY"/>
    <property type="match status" value="1"/>
</dbReference>
<evidence type="ECO:0000259" key="2">
    <source>
        <dbReference type="PROSITE" id="PS50995"/>
    </source>
</evidence>
<dbReference type="InterPro" id="IPR000835">
    <property type="entry name" value="HTH_MarR-typ"/>
</dbReference>
<organism evidence="3 4">
    <name type="scientific">Streptomyces endophytica</name>
    <dbReference type="NCBI Taxonomy" id="2991496"/>
    <lineage>
        <taxon>Bacteria</taxon>
        <taxon>Bacillati</taxon>
        <taxon>Actinomycetota</taxon>
        <taxon>Actinomycetes</taxon>
        <taxon>Kitasatosporales</taxon>
        <taxon>Streptomycetaceae</taxon>
        <taxon>Streptomyces</taxon>
    </lineage>
</organism>
<feature type="domain" description="HTH marR-type" evidence="2">
    <location>
        <begin position="1"/>
        <end position="99"/>
    </location>
</feature>
<dbReference type="InterPro" id="IPR036390">
    <property type="entry name" value="WH_DNA-bd_sf"/>
</dbReference>
<keyword evidence="4" id="KW-1185">Reference proteome</keyword>
<dbReference type="Gene3D" id="1.10.10.10">
    <property type="entry name" value="Winged helix-like DNA-binding domain superfamily/Winged helix DNA-binding domain"/>
    <property type="match status" value="1"/>
</dbReference>
<dbReference type="EMBL" id="CP110636">
    <property type="protein sequence ID" value="UZJ34256.1"/>
    <property type="molecule type" value="Genomic_DNA"/>
</dbReference>
<evidence type="ECO:0000256" key="1">
    <source>
        <dbReference type="SAM" id="MobiDB-lite"/>
    </source>
</evidence>
<dbReference type="PANTHER" id="PTHR33164:SF99">
    <property type="entry name" value="MARR FAMILY REGULATORY PROTEIN"/>
    <property type="match status" value="1"/>
</dbReference>
<dbReference type="SUPFAM" id="SSF46785">
    <property type="entry name" value="Winged helix' DNA-binding domain"/>
    <property type="match status" value="1"/>
</dbReference>
<proteinExistence type="predicted"/>
<dbReference type="PROSITE" id="PS50995">
    <property type="entry name" value="HTH_MARR_2"/>
    <property type="match status" value="1"/>
</dbReference>
<dbReference type="Pfam" id="PF12802">
    <property type="entry name" value="MarR_2"/>
    <property type="match status" value="1"/>
</dbReference>
<gene>
    <name evidence="3" type="ORF">OJ254_30460</name>
</gene>
<dbReference type="SMART" id="SM00347">
    <property type="entry name" value="HTH_MARR"/>
    <property type="match status" value="1"/>
</dbReference>
<dbReference type="Proteomes" id="UP001164959">
    <property type="component" value="Chromosome"/>
</dbReference>
<dbReference type="InterPro" id="IPR036388">
    <property type="entry name" value="WH-like_DNA-bd_sf"/>
</dbReference>
<feature type="compositionally biased region" description="Basic residues" evidence="1">
    <location>
        <begin position="119"/>
        <end position="128"/>
    </location>
</feature>
<dbReference type="InterPro" id="IPR011991">
    <property type="entry name" value="ArsR-like_HTH"/>
</dbReference>
<dbReference type="CDD" id="cd00090">
    <property type="entry name" value="HTH_ARSR"/>
    <property type="match status" value="1"/>
</dbReference>
<sequence length="200" mass="21081">MAFQVLRSHGATSSELAERLGVTKQAAGQIVDDLEKRGYVRRQPHPAGGRRKLVVLTDAAHQHLAVAGRILHDVEAEAARSTDQQDLAPLRTELANLIRALHPHTPSHPSARSGDPRGHAKRHTHRARAVPGEGTTGPRGRVTAGSTGWGDGPTGRVRAGSTGWGDGPRGRLASLTMAGWRALWGRGGEAYGAGGVRHGG</sequence>
<evidence type="ECO:0000313" key="4">
    <source>
        <dbReference type="Proteomes" id="UP001164959"/>
    </source>
</evidence>
<protein>
    <submittedName>
        <fullName evidence="3">MarR family winged helix-turn-helix transcriptional regulator</fullName>
    </submittedName>
</protein>